<organism evidence="1 2">
    <name type="scientific">Strongylus vulgaris</name>
    <name type="common">Blood worm</name>
    <dbReference type="NCBI Taxonomy" id="40348"/>
    <lineage>
        <taxon>Eukaryota</taxon>
        <taxon>Metazoa</taxon>
        <taxon>Ecdysozoa</taxon>
        <taxon>Nematoda</taxon>
        <taxon>Chromadorea</taxon>
        <taxon>Rhabditida</taxon>
        <taxon>Rhabditina</taxon>
        <taxon>Rhabditomorpha</taxon>
        <taxon>Strongyloidea</taxon>
        <taxon>Strongylidae</taxon>
        <taxon>Strongylus</taxon>
    </lineage>
</organism>
<gene>
    <name evidence="1" type="ORF">SVUK_LOCUS4911</name>
</gene>
<protein>
    <submittedName>
        <fullName evidence="1">Uncharacterized protein</fullName>
    </submittedName>
</protein>
<dbReference type="EMBL" id="UYYB01014051">
    <property type="protein sequence ID" value="VDM69913.1"/>
    <property type="molecule type" value="Genomic_DNA"/>
</dbReference>
<keyword evidence="2" id="KW-1185">Reference proteome</keyword>
<evidence type="ECO:0000313" key="2">
    <source>
        <dbReference type="Proteomes" id="UP000270094"/>
    </source>
</evidence>
<dbReference type="AlphaFoldDB" id="A0A3P7IQ25"/>
<reference evidence="1 2" key="1">
    <citation type="submission" date="2018-11" db="EMBL/GenBank/DDBJ databases">
        <authorList>
            <consortium name="Pathogen Informatics"/>
        </authorList>
    </citation>
    <scope>NUCLEOTIDE SEQUENCE [LARGE SCALE GENOMIC DNA]</scope>
</reference>
<dbReference type="Proteomes" id="UP000270094">
    <property type="component" value="Unassembled WGS sequence"/>
</dbReference>
<evidence type="ECO:0000313" key="1">
    <source>
        <dbReference type="EMBL" id="VDM69913.1"/>
    </source>
</evidence>
<sequence>MLEHRSYGETYRCCSCQMLGLIIWEHYIGFARFSEVGAAINSPLIFMVVTCPSSGAFNEHTDEAFKARNPRSD</sequence>
<proteinExistence type="predicted"/>
<name>A0A3P7IQ25_STRVU</name>
<accession>A0A3P7IQ25</accession>